<feature type="compositionally biased region" description="Basic and acidic residues" evidence="1">
    <location>
        <begin position="30"/>
        <end position="51"/>
    </location>
</feature>
<reference evidence="2" key="1">
    <citation type="submission" date="2014-07" db="EMBL/GenBank/DDBJ databases">
        <title>Identification of a novel salt tolerance gene in wild soybean by whole-genome sequencing.</title>
        <authorList>
            <person name="Lam H.-M."/>
            <person name="Qi X."/>
            <person name="Li M.-W."/>
            <person name="Liu X."/>
            <person name="Xie M."/>
            <person name="Ni M."/>
            <person name="Xu X."/>
        </authorList>
    </citation>
    <scope>NUCLEOTIDE SEQUENCE [LARGE SCALE GENOMIC DNA]</scope>
    <source>
        <tissue evidence="2">Root</tissue>
    </source>
</reference>
<feature type="region of interest" description="Disordered" evidence="1">
    <location>
        <begin position="1"/>
        <end position="51"/>
    </location>
</feature>
<gene>
    <name evidence="2" type="ORF">glysoja_049644</name>
</gene>
<accession>A0A0B2PRN2</accession>
<sequence length="92" mass="10471">MQLKGVGHIERVQRKSHTKVELLSPIPKPPVEEGGKKPQKEEKPKPEEKKSLDKVLQELLDRVIKSFNISNVVTLGLDIVKNPWRSSCSHRV</sequence>
<organism evidence="2">
    <name type="scientific">Glycine soja</name>
    <name type="common">Wild soybean</name>
    <dbReference type="NCBI Taxonomy" id="3848"/>
    <lineage>
        <taxon>Eukaryota</taxon>
        <taxon>Viridiplantae</taxon>
        <taxon>Streptophyta</taxon>
        <taxon>Embryophyta</taxon>
        <taxon>Tracheophyta</taxon>
        <taxon>Spermatophyta</taxon>
        <taxon>Magnoliopsida</taxon>
        <taxon>eudicotyledons</taxon>
        <taxon>Gunneridae</taxon>
        <taxon>Pentapetalae</taxon>
        <taxon>rosids</taxon>
        <taxon>fabids</taxon>
        <taxon>Fabales</taxon>
        <taxon>Fabaceae</taxon>
        <taxon>Papilionoideae</taxon>
        <taxon>50 kb inversion clade</taxon>
        <taxon>NPAAA clade</taxon>
        <taxon>indigoferoid/millettioid clade</taxon>
        <taxon>Phaseoleae</taxon>
        <taxon>Glycine</taxon>
        <taxon>Glycine subgen. Soja</taxon>
    </lineage>
</organism>
<dbReference type="EMBL" id="KN663476">
    <property type="protein sequence ID" value="KHN12056.1"/>
    <property type="molecule type" value="Genomic_DNA"/>
</dbReference>
<evidence type="ECO:0000256" key="1">
    <source>
        <dbReference type="SAM" id="MobiDB-lite"/>
    </source>
</evidence>
<dbReference type="AlphaFoldDB" id="A0A0B2PRN2"/>
<proteinExistence type="predicted"/>
<name>A0A0B2PRN2_GLYSO</name>
<dbReference type="Proteomes" id="UP000053555">
    <property type="component" value="Unassembled WGS sequence"/>
</dbReference>
<protein>
    <submittedName>
        <fullName evidence="2">Uncharacterized protein</fullName>
    </submittedName>
</protein>
<evidence type="ECO:0000313" key="2">
    <source>
        <dbReference type="EMBL" id="KHN12056.1"/>
    </source>
</evidence>